<organism evidence="11 12">
    <name type="scientific">Benzoatithermus flavus</name>
    <dbReference type="NCBI Taxonomy" id="3108223"/>
    <lineage>
        <taxon>Bacteria</taxon>
        <taxon>Pseudomonadati</taxon>
        <taxon>Pseudomonadota</taxon>
        <taxon>Alphaproteobacteria</taxon>
        <taxon>Geminicoccales</taxon>
        <taxon>Geminicoccaceae</taxon>
        <taxon>Benzoatithermus</taxon>
    </lineage>
</organism>
<dbReference type="PANTHER" id="PTHR35011:SF4">
    <property type="entry name" value="SLL1102 PROTEIN"/>
    <property type="match status" value="1"/>
</dbReference>
<feature type="transmembrane region" description="Helical" evidence="9">
    <location>
        <begin position="138"/>
        <end position="158"/>
    </location>
</feature>
<evidence type="ECO:0000256" key="1">
    <source>
        <dbReference type="ARBA" id="ARBA00004429"/>
    </source>
</evidence>
<comment type="subcellular location">
    <subcellularLocation>
        <location evidence="1 9">Cell inner membrane</location>
        <topology evidence="1 9">Multi-pass membrane protein</topology>
    </subcellularLocation>
</comment>
<evidence type="ECO:0000256" key="3">
    <source>
        <dbReference type="ARBA" id="ARBA00022475"/>
    </source>
</evidence>
<name>A0ABU8XUD9_9PROT</name>
<keyword evidence="5 9" id="KW-0812">Transmembrane</keyword>
<comment type="similarity">
    <text evidence="8 9">Belongs to the TRAP transporter small permease family.</text>
</comment>
<dbReference type="PANTHER" id="PTHR35011">
    <property type="entry name" value="2,3-DIKETO-L-GULONATE TRAP TRANSPORTER SMALL PERMEASE PROTEIN YIAM"/>
    <property type="match status" value="1"/>
</dbReference>
<evidence type="ECO:0000256" key="2">
    <source>
        <dbReference type="ARBA" id="ARBA00022448"/>
    </source>
</evidence>
<dbReference type="InterPro" id="IPR055348">
    <property type="entry name" value="DctQ"/>
</dbReference>
<dbReference type="RefSeq" id="WP_418160660.1">
    <property type="nucleotide sequence ID" value="NZ_JBBLZC010000018.1"/>
</dbReference>
<evidence type="ECO:0000256" key="5">
    <source>
        <dbReference type="ARBA" id="ARBA00022692"/>
    </source>
</evidence>
<comment type="caution">
    <text evidence="11">The sequence shown here is derived from an EMBL/GenBank/DDBJ whole genome shotgun (WGS) entry which is preliminary data.</text>
</comment>
<keyword evidence="2 9" id="KW-0813">Transport</keyword>
<dbReference type="InterPro" id="IPR007387">
    <property type="entry name" value="TRAP_DctQ"/>
</dbReference>
<evidence type="ECO:0000313" key="12">
    <source>
        <dbReference type="Proteomes" id="UP001375743"/>
    </source>
</evidence>
<evidence type="ECO:0000259" key="10">
    <source>
        <dbReference type="Pfam" id="PF04290"/>
    </source>
</evidence>
<sequence length="188" mass="21017">MDAALRFSAGIDRLNETIGRTVYWLVLAAVLISAVNAVIRKLFDVSSNAWLELQWQLFGAVFMLGAAYTFLKNEHIRIDIVSNLLPKRVRDWIDLLGHVLFLMPFVVIMIFDGIPFFLGSYRINEQSLNAGGLPQWPAKLLIPLGFFFLFLQGVSEIIKRIAVMQGAIPDPHGESGHGHDMIADEHAG</sequence>
<comment type="function">
    <text evidence="9">Part of the tripartite ATP-independent periplasmic (TRAP) transport system.</text>
</comment>
<keyword evidence="7 9" id="KW-0472">Membrane</keyword>
<dbReference type="Proteomes" id="UP001375743">
    <property type="component" value="Unassembled WGS sequence"/>
</dbReference>
<gene>
    <name evidence="11" type="ORF">U1T56_16770</name>
</gene>
<feature type="transmembrane region" description="Helical" evidence="9">
    <location>
        <begin position="92"/>
        <end position="118"/>
    </location>
</feature>
<keyword evidence="6 9" id="KW-1133">Transmembrane helix</keyword>
<keyword evidence="3" id="KW-1003">Cell membrane</keyword>
<evidence type="ECO:0000256" key="7">
    <source>
        <dbReference type="ARBA" id="ARBA00023136"/>
    </source>
</evidence>
<dbReference type="EMBL" id="JBBLZC010000018">
    <property type="protein sequence ID" value="MEK0084808.1"/>
    <property type="molecule type" value="Genomic_DNA"/>
</dbReference>
<evidence type="ECO:0000256" key="8">
    <source>
        <dbReference type="ARBA" id="ARBA00038436"/>
    </source>
</evidence>
<dbReference type="Pfam" id="PF04290">
    <property type="entry name" value="DctQ"/>
    <property type="match status" value="1"/>
</dbReference>
<feature type="domain" description="Tripartite ATP-independent periplasmic transporters DctQ component" evidence="10">
    <location>
        <begin position="30"/>
        <end position="161"/>
    </location>
</feature>
<evidence type="ECO:0000256" key="6">
    <source>
        <dbReference type="ARBA" id="ARBA00022989"/>
    </source>
</evidence>
<reference evidence="11 12" key="1">
    <citation type="submission" date="2024-01" db="EMBL/GenBank/DDBJ databases">
        <title>Multi-omics insights into the function and evolution of sodium benzoate biodegradation pathways in Benzoatithermus flavus gen. nov., sp. nov. from hot spring.</title>
        <authorList>
            <person name="Hu C.-J."/>
            <person name="Li W.-J."/>
        </authorList>
    </citation>
    <scope>NUCLEOTIDE SEQUENCE [LARGE SCALE GENOMIC DNA]</scope>
    <source>
        <strain evidence="11 12">SYSU G07066</strain>
    </source>
</reference>
<proteinExistence type="inferred from homology"/>
<accession>A0ABU8XUD9</accession>
<feature type="transmembrane region" description="Helical" evidence="9">
    <location>
        <begin position="55"/>
        <end position="71"/>
    </location>
</feature>
<evidence type="ECO:0000256" key="9">
    <source>
        <dbReference type="RuleBase" id="RU369079"/>
    </source>
</evidence>
<feature type="transmembrane region" description="Helical" evidence="9">
    <location>
        <begin position="21"/>
        <end position="43"/>
    </location>
</feature>
<keyword evidence="4 9" id="KW-0997">Cell inner membrane</keyword>
<comment type="subunit">
    <text evidence="9">The complex comprises the extracytoplasmic solute receptor protein and the two transmembrane proteins.</text>
</comment>
<keyword evidence="12" id="KW-1185">Reference proteome</keyword>
<protein>
    <recommendedName>
        <fullName evidence="9">TRAP transporter small permease protein</fullName>
    </recommendedName>
</protein>
<evidence type="ECO:0000256" key="4">
    <source>
        <dbReference type="ARBA" id="ARBA00022519"/>
    </source>
</evidence>
<evidence type="ECO:0000313" key="11">
    <source>
        <dbReference type="EMBL" id="MEK0084808.1"/>
    </source>
</evidence>